<keyword evidence="3 4" id="KW-0012">Acyltransferase</keyword>
<proteinExistence type="inferred from homology"/>
<dbReference type="PANTHER" id="PTHR20919:SF0">
    <property type="entry name" value="HOMOSERINE O-SUCCINYLTRANSFERASE"/>
    <property type="match status" value="1"/>
</dbReference>
<dbReference type="PANTHER" id="PTHR20919">
    <property type="entry name" value="HOMOSERINE O-SUCCINYLTRANSFERASE"/>
    <property type="match status" value="1"/>
</dbReference>
<dbReference type="InterPro" id="IPR033752">
    <property type="entry name" value="MetA_family"/>
</dbReference>
<comment type="function">
    <text evidence="4">Transfers an acetyl group from acetyl-CoA to L-homoserine, forming acetyl-L-homoserine.</text>
</comment>
<comment type="caution">
    <text evidence="4">Lacks conserved residue(s) required for the propagation of feature annotation.</text>
</comment>
<feature type="active site" description="Acyl-thioester intermediate" evidence="4">
    <location>
        <position position="127"/>
    </location>
</feature>
<dbReference type="Pfam" id="PF04204">
    <property type="entry name" value="HTS"/>
    <property type="match status" value="1"/>
</dbReference>
<dbReference type="GO" id="GO:0008899">
    <property type="term" value="F:homoserine O-succinyltransferase activity"/>
    <property type="evidence" value="ECO:0007669"/>
    <property type="project" value="UniProtKB-EC"/>
</dbReference>
<dbReference type="PIRSF" id="PIRSF000450">
    <property type="entry name" value="H_ser_succinyltr"/>
    <property type="match status" value="1"/>
</dbReference>
<evidence type="ECO:0000256" key="2">
    <source>
        <dbReference type="ARBA" id="ARBA00022679"/>
    </source>
</evidence>
<gene>
    <name evidence="4" type="primary">metAA</name>
    <name evidence="5" type="ORF">ACFQ5K_10160</name>
</gene>
<keyword evidence="1 4" id="KW-0028">Amino-acid biosynthesis</keyword>
<comment type="caution">
    <text evidence="5">The sequence shown here is derived from an EMBL/GenBank/DDBJ whole genome shotgun (WGS) entry which is preliminary data.</text>
</comment>
<comment type="pathway">
    <text evidence="4">Amino-acid biosynthesis; L-methionine biosynthesis via de novo pathway; O-acetyl-L-homoserine from L-homoserine: step 1/1.</text>
</comment>
<feature type="binding site" evidence="4">
    <location>
        <position position="148"/>
    </location>
    <ligand>
        <name>substrate</name>
    </ligand>
</feature>
<dbReference type="Gene3D" id="3.40.50.880">
    <property type="match status" value="1"/>
</dbReference>
<evidence type="ECO:0000313" key="6">
    <source>
        <dbReference type="Proteomes" id="UP001597212"/>
    </source>
</evidence>
<feature type="binding site" evidence="4">
    <location>
        <position position="163"/>
    </location>
    <ligand>
        <name>substrate</name>
    </ligand>
</feature>
<keyword evidence="4" id="KW-0486">Methionine biosynthesis</keyword>
<keyword evidence="4" id="KW-0963">Cytoplasm</keyword>
<protein>
    <recommendedName>
        <fullName evidence="4">Homoserine O-acetyltransferase</fullName>
        <shortName evidence="4">HAT</shortName>
        <ecNumber evidence="4">2.3.1.31</ecNumber>
    </recommendedName>
    <alternativeName>
        <fullName evidence="4">Homoserine transacetylase</fullName>
        <shortName evidence="4">HTA</shortName>
    </alternativeName>
</protein>
<dbReference type="HAMAP" id="MF_00295">
    <property type="entry name" value="MetA_acyltransf"/>
    <property type="match status" value="1"/>
</dbReference>
<keyword evidence="2 4" id="KW-0808">Transferase</keyword>
<comment type="similarity">
    <text evidence="4">Belongs to the MetA family.</text>
</comment>
<dbReference type="RefSeq" id="WP_164506109.1">
    <property type="nucleotide sequence ID" value="NZ_JBHTOK010000074.1"/>
</dbReference>
<dbReference type="EMBL" id="JBHTOK010000074">
    <property type="protein sequence ID" value="MFD1441738.1"/>
    <property type="molecule type" value="Genomic_DNA"/>
</dbReference>
<feature type="site" description="Important for acyl-CoA specificity" evidence="4">
    <location>
        <position position="96"/>
    </location>
</feature>
<evidence type="ECO:0000256" key="4">
    <source>
        <dbReference type="HAMAP-Rule" id="MF_00295"/>
    </source>
</evidence>
<dbReference type="Proteomes" id="UP001597212">
    <property type="component" value="Unassembled WGS sequence"/>
</dbReference>
<accession>A0ABW4CZA2</accession>
<evidence type="ECO:0000313" key="5">
    <source>
        <dbReference type="EMBL" id="MFD1441738.1"/>
    </source>
</evidence>
<evidence type="ECO:0000256" key="3">
    <source>
        <dbReference type="ARBA" id="ARBA00023315"/>
    </source>
</evidence>
<comment type="catalytic activity">
    <reaction evidence="4">
        <text>L-homoserine + acetyl-CoA = O-acetyl-L-homoserine + CoA</text>
        <dbReference type="Rhea" id="RHEA:13701"/>
        <dbReference type="ChEBI" id="CHEBI:57287"/>
        <dbReference type="ChEBI" id="CHEBI:57288"/>
        <dbReference type="ChEBI" id="CHEBI:57476"/>
        <dbReference type="ChEBI" id="CHEBI:57716"/>
        <dbReference type="EC" id="2.3.1.31"/>
    </reaction>
</comment>
<reference evidence="6" key="1">
    <citation type="journal article" date="2019" name="Int. J. Syst. Evol. Microbiol.">
        <title>The Global Catalogue of Microorganisms (GCM) 10K type strain sequencing project: providing services to taxonomists for standard genome sequencing and annotation.</title>
        <authorList>
            <consortium name="The Broad Institute Genomics Platform"/>
            <consortium name="The Broad Institute Genome Sequencing Center for Infectious Disease"/>
            <person name="Wu L."/>
            <person name="Ma J."/>
        </authorList>
    </citation>
    <scope>NUCLEOTIDE SEQUENCE [LARGE SCALE GENOMIC DNA]</scope>
    <source>
        <strain evidence="6">CCM 8912</strain>
    </source>
</reference>
<name>A0ABW4CZA2_9LACO</name>
<dbReference type="SUPFAM" id="SSF52317">
    <property type="entry name" value="Class I glutamine amidotransferase-like"/>
    <property type="match status" value="1"/>
</dbReference>
<organism evidence="5 6">
    <name type="scientific">Lacticaseibacillus hegangensis</name>
    <dbReference type="NCBI Taxonomy" id="2486010"/>
    <lineage>
        <taxon>Bacteria</taxon>
        <taxon>Bacillati</taxon>
        <taxon>Bacillota</taxon>
        <taxon>Bacilli</taxon>
        <taxon>Lactobacillales</taxon>
        <taxon>Lactobacillaceae</taxon>
        <taxon>Lacticaseibacillus</taxon>
    </lineage>
</organism>
<comment type="subcellular location">
    <subcellularLocation>
        <location evidence="4">Cytoplasm</location>
    </subcellularLocation>
</comment>
<feature type="active site" evidence="4">
    <location>
        <position position="205"/>
    </location>
</feature>
<keyword evidence="6" id="KW-1185">Reference proteome</keyword>
<feature type="active site" description="Proton acceptor" evidence="4">
    <location>
        <position position="203"/>
    </location>
</feature>
<evidence type="ECO:0000256" key="1">
    <source>
        <dbReference type="ARBA" id="ARBA00022605"/>
    </source>
</evidence>
<dbReference type="EC" id="2.3.1.31" evidence="4"/>
<dbReference type="InterPro" id="IPR029062">
    <property type="entry name" value="Class_I_gatase-like"/>
</dbReference>
<feature type="binding site" evidence="4">
    <location>
        <position position="217"/>
    </location>
    <ligand>
        <name>substrate</name>
    </ligand>
</feature>
<sequence>MAQVTILRGLTRTAEATAPSALQLLVLNLMPNRAQTEQQLAQVLAAGKRPVALTFCVPDTHHLRHNAAAVRRAYAGFHDIEDQHFDGLIITGAPLDRLAFQQVDFWPELHRILAWRKTHVTGSLFICWGAYAAGTIDGLFTGQPLTDKISGVYTTGGLTMPQSRFFKIPLTSVRRGQIITGSSALGATFIKDLATNSWYLAGHLEYQTDTLLAEYQRDCRKDPTTPKPAHYFDQNRQPQNTWRRDAARVYAGWLQTLVPRRVKALSSGLTYGKE</sequence>
<feature type="site" description="Important for substrate specificity" evidence="4">
    <location>
        <position position="163"/>
    </location>
</feature>